<dbReference type="PANTHER" id="PTHR23076">
    <property type="entry name" value="METALLOPROTEASE M41 FTSH"/>
    <property type="match status" value="1"/>
</dbReference>
<dbReference type="SMART" id="SM00382">
    <property type="entry name" value="AAA"/>
    <property type="match status" value="1"/>
</dbReference>
<protein>
    <submittedName>
        <fullName evidence="3">ATPase AAA</fullName>
    </submittedName>
</protein>
<reference evidence="3 4" key="1">
    <citation type="journal article" date="2015" name="Sci. Rep.">
        <title>A comparative genomics and reductive dehalogenase gene transcription study of two chloroethene-respiring bacteria, Dehalococcoides mccartyi strains MB and 11a.</title>
        <authorList>
            <person name="Low A."/>
            <person name="Shen Z."/>
            <person name="Cheng D."/>
            <person name="Rogers M.J."/>
            <person name="Lee P.K."/>
            <person name="He J."/>
        </authorList>
    </citation>
    <scope>NUCLEOTIDE SEQUENCE [LARGE SCALE GENOMIC DNA]</scope>
    <source>
        <strain evidence="3 4">MB</strain>
    </source>
</reference>
<accession>A0A0V8M5C3</accession>
<comment type="caution">
    <text evidence="3">The sequence shown here is derived from an EMBL/GenBank/DDBJ whole genome shotgun (WGS) entry which is preliminary data.</text>
</comment>
<gene>
    <name evidence="3" type="ORF">DA01_00545</name>
</gene>
<dbReference type="Gene3D" id="1.10.8.60">
    <property type="match status" value="1"/>
</dbReference>
<dbReference type="PANTHER" id="PTHR23076:SF58">
    <property type="entry name" value="INACTIVE ATP-DEPENDENT ZINC METALLOPROTEASE FTSHI 5, CHLOROPLASTIC-RELATED"/>
    <property type="match status" value="1"/>
</dbReference>
<dbReference type="GO" id="GO:0016887">
    <property type="term" value="F:ATP hydrolysis activity"/>
    <property type="evidence" value="ECO:0007669"/>
    <property type="project" value="InterPro"/>
</dbReference>
<name>A0A0V8M5C3_9CHLR</name>
<dbReference type="SUPFAM" id="SSF52540">
    <property type="entry name" value="P-loop containing nucleoside triphosphate hydrolases"/>
    <property type="match status" value="1"/>
</dbReference>
<dbReference type="InterPro" id="IPR003960">
    <property type="entry name" value="ATPase_AAA_CS"/>
</dbReference>
<dbReference type="OrthoDB" id="9806903at2"/>
<evidence type="ECO:0000259" key="2">
    <source>
        <dbReference type="SMART" id="SM00382"/>
    </source>
</evidence>
<evidence type="ECO:0000256" key="1">
    <source>
        <dbReference type="RuleBase" id="RU003651"/>
    </source>
</evidence>
<dbReference type="InterPro" id="IPR027417">
    <property type="entry name" value="P-loop_NTPase"/>
</dbReference>
<dbReference type="EMBL" id="JGYD01000001">
    <property type="protein sequence ID" value="KSV18984.1"/>
    <property type="molecule type" value="Genomic_DNA"/>
</dbReference>
<evidence type="ECO:0000313" key="3">
    <source>
        <dbReference type="EMBL" id="KSV18984.1"/>
    </source>
</evidence>
<dbReference type="InterPro" id="IPR003593">
    <property type="entry name" value="AAA+_ATPase"/>
</dbReference>
<dbReference type="Proteomes" id="UP000053577">
    <property type="component" value="Unassembled WGS sequence"/>
</dbReference>
<dbReference type="GO" id="GO:0005524">
    <property type="term" value="F:ATP binding"/>
    <property type="evidence" value="ECO:0007669"/>
    <property type="project" value="UniProtKB-KW"/>
</dbReference>
<keyword evidence="1" id="KW-0547">Nucleotide-binding</keyword>
<dbReference type="PROSITE" id="PS00674">
    <property type="entry name" value="AAA"/>
    <property type="match status" value="1"/>
</dbReference>
<dbReference type="GO" id="GO:0006508">
    <property type="term" value="P:proteolysis"/>
    <property type="evidence" value="ECO:0007669"/>
    <property type="project" value="TreeGrafter"/>
</dbReference>
<dbReference type="PATRIC" id="fig|61435.5.peg.117"/>
<comment type="similarity">
    <text evidence="1">Belongs to the AAA ATPase family.</text>
</comment>
<dbReference type="Gene3D" id="3.40.50.300">
    <property type="entry name" value="P-loop containing nucleotide triphosphate hydrolases"/>
    <property type="match status" value="1"/>
</dbReference>
<evidence type="ECO:0000313" key="4">
    <source>
        <dbReference type="Proteomes" id="UP000053577"/>
    </source>
</evidence>
<dbReference type="Pfam" id="PF00004">
    <property type="entry name" value="AAA"/>
    <property type="match status" value="1"/>
</dbReference>
<dbReference type="GO" id="GO:0004176">
    <property type="term" value="F:ATP-dependent peptidase activity"/>
    <property type="evidence" value="ECO:0007669"/>
    <property type="project" value="TreeGrafter"/>
</dbReference>
<sequence length="427" mass="48451">MLEAAIDGEDWQLTSRQVHLKRQKKNQAEIDQFIDSEARTYTSVTAPDYYGDLLAWALEIYLKRNNWEVLYRLGYRNDRPDYTGIQVSAEDTLDLMTNGQLLIRQGEVRIAATLDVTRRGAALQLESKQADQCQLDTFKSEIKRLISQENFYKGQKIEYTGFLHFIKPAAQTWDSVIINPEDKEEIYLNSIHFLNNQTKFVRLGIPGKRGILLVGEPGTGKTIICKALMSKAKGITCLTADCYSLGQSFYVDELYKIARELSPSIVFIEDLDLIGKSRDEFGGETATPLSALLAALDGLEPNYGVVTIATTNLLEQLDDALIRRPARFDRVIKLSRPDLPQRQEIINRICRKIHLSDEVRKYLAAKTAYYTPAQLQEVIYSLVIITQAKREGGNDLGQLTKSDIDNTLRRIYGIKDTQIGFNLARKI</sequence>
<dbReference type="InterPro" id="IPR003959">
    <property type="entry name" value="ATPase_AAA_core"/>
</dbReference>
<keyword evidence="1" id="KW-0067">ATP-binding</keyword>
<feature type="domain" description="AAA+ ATPase" evidence="2">
    <location>
        <begin position="207"/>
        <end position="338"/>
    </location>
</feature>
<dbReference type="AlphaFoldDB" id="A0A0V8M5C3"/>
<organism evidence="3 4">
    <name type="scientific">Dehalococcoides mccartyi</name>
    <dbReference type="NCBI Taxonomy" id="61435"/>
    <lineage>
        <taxon>Bacteria</taxon>
        <taxon>Bacillati</taxon>
        <taxon>Chloroflexota</taxon>
        <taxon>Dehalococcoidia</taxon>
        <taxon>Dehalococcoidales</taxon>
        <taxon>Dehalococcoidaceae</taxon>
        <taxon>Dehalococcoides</taxon>
    </lineage>
</organism>
<proteinExistence type="inferred from homology"/>